<evidence type="ECO:0000313" key="1">
    <source>
        <dbReference type="EMBL" id="CAF0705339.1"/>
    </source>
</evidence>
<keyword evidence="2" id="KW-1185">Reference proteome</keyword>
<comment type="caution">
    <text evidence="1">The sequence shown here is derived from an EMBL/GenBank/DDBJ whole genome shotgun (WGS) entry which is preliminary data.</text>
</comment>
<organism evidence="1 2">
    <name type="scientific">Candidatus Methylacidithermus pantelleriae</name>
    <dbReference type="NCBI Taxonomy" id="2744239"/>
    <lineage>
        <taxon>Bacteria</taxon>
        <taxon>Pseudomonadati</taxon>
        <taxon>Verrucomicrobiota</taxon>
        <taxon>Methylacidiphilae</taxon>
        <taxon>Methylacidiphilales</taxon>
        <taxon>Methylacidiphilaceae</taxon>
        <taxon>Candidatus Methylacidithermus</taxon>
    </lineage>
</organism>
<protein>
    <submittedName>
        <fullName evidence="1">Uncharacterized protein</fullName>
    </submittedName>
</protein>
<name>A0A8J2BQ01_9BACT</name>
<sequence length="56" mass="6216">MQELDREGKIFSSAKGALSDEFLWGMEAQWLFGMGKVPQLATGSDLRGWGTLAHME</sequence>
<dbReference type="EMBL" id="CAJNOB010000071">
    <property type="protein sequence ID" value="CAF0705339.1"/>
    <property type="molecule type" value="Genomic_DNA"/>
</dbReference>
<proteinExistence type="predicted"/>
<dbReference type="AlphaFoldDB" id="A0A8J2BQ01"/>
<evidence type="ECO:0000313" key="2">
    <source>
        <dbReference type="Proteomes" id="UP000663859"/>
    </source>
</evidence>
<accession>A0A8J2BQ01</accession>
<gene>
    <name evidence="1" type="ORF">MPNT_90067</name>
</gene>
<reference evidence="1" key="1">
    <citation type="submission" date="2021-02" db="EMBL/GenBank/DDBJ databases">
        <authorList>
            <person name="Cremers G."/>
            <person name="Picone N."/>
        </authorList>
    </citation>
    <scope>NUCLEOTIDE SEQUENCE</scope>
    <source>
        <strain evidence="1">PQ17</strain>
    </source>
</reference>
<dbReference type="Proteomes" id="UP000663859">
    <property type="component" value="Unassembled WGS sequence"/>
</dbReference>